<accession>A0A9W6TX49</accession>
<feature type="signal peptide" evidence="2">
    <location>
        <begin position="1"/>
        <end position="19"/>
    </location>
</feature>
<keyword evidence="4" id="KW-1185">Reference proteome</keyword>
<protein>
    <submittedName>
        <fullName evidence="3">Unnamed protein product</fullName>
    </submittedName>
</protein>
<proteinExistence type="predicted"/>
<evidence type="ECO:0000256" key="1">
    <source>
        <dbReference type="SAM" id="MobiDB-lite"/>
    </source>
</evidence>
<sequence>MQILSSFTAAAAALALVLAEQQVHIKLHVGHDKFYVTPIGQQCAFNNCVDPSVYPCANGVCVRLNYTYGVCSNDSKDMSAEQDYEDPKLLCPYPNPYNSKLGSVDDDESYDSYDSYDDNRGRLDQGDITWIADQLHFGRKVVSRIWHQGLESMGPRQAATVKSRASARRRKRVGRRDLCQRVSEVPIADRKNQVTLQLATTRAAT</sequence>
<evidence type="ECO:0000313" key="4">
    <source>
        <dbReference type="Proteomes" id="UP001165083"/>
    </source>
</evidence>
<dbReference type="Proteomes" id="UP001165083">
    <property type="component" value="Unassembled WGS sequence"/>
</dbReference>
<feature type="compositionally biased region" description="Acidic residues" evidence="1">
    <location>
        <begin position="104"/>
        <end position="116"/>
    </location>
</feature>
<reference evidence="3" key="1">
    <citation type="submission" date="2023-04" db="EMBL/GenBank/DDBJ databases">
        <title>Phytophthora lilii NBRC 32176.</title>
        <authorList>
            <person name="Ichikawa N."/>
            <person name="Sato H."/>
            <person name="Tonouchi N."/>
        </authorList>
    </citation>
    <scope>NUCLEOTIDE SEQUENCE</scope>
    <source>
        <strain evidence="3">NBRC 32176</strain>
    </source>
</reference>
<dbReference type="OrthoDB" id="115518at2759"/>
<evidence type="ECO:0000313" key="3">
    <source>
        <dbReference type="EMBL" id="GMF21640.1"/>
    </source>
</evidence>
<evidence type="ECO:0000256" key="2">
    <source>
        <dbReference type="SAM" id="SignalP"/>
    </source>
</evidence>
<dbReference type="AlphaFoldDB" id="A0A9W6TX49"/>
<comment type="caution">
    <text evidence="3">The sequence shown here is derived from an EMBL/GenBank/DDBJ whole genome shotgun (WGS) entry which is preliminary data.</text>
</comment>
<feature type="chain" id="PRO_5040724506" evidence="2">
    <location>
        <begin position="20"/>
        <end position="205"/>
    </location>
</feature>
<gene>
    <name evidence="3" type="ORF">Plil01_000856000</name>
</gene>
<feature type="region of interest" description="Disordered" evidence="1">
    <location>
        <begin position="99"/>
        <end position="118"/>
    </location>
</feature>
<keyword evidence="2" id="KW-0732">Signal</keyword>
<name>A0A9W6TX49_9STRA</name>
<dbReference type="EMBL" id="BSXW01000414">
    <property type="protein sequence ID" value="GMF21640.1"/>
    <property type="molecule type" value="Genomic_DNA"/>
</dbReference>
<organism evidence="3 4">
    <name type="scientific">Phytophthora lilii</name>
    <dbReference type="NCBI Taxonomy" id="2077276"/>
    <lineage>
        <taxon>Eukaryota</taxon>
        <taxon>Sar</taxon>
        <taxon>Stramenopiles</taxon>
        <taxon>Oomycota</taxon>
        <taxon>Peronosporomycetes</taxon>
        <taxon>Peronosporales</taxon>
        <taxon>Peronosporaceae</taxon>
        <taxon>Phytophthora</taxon>
    </lineage>
</organism>